<proteinExistence type="predicted"/>
<keyword evidence="4" id="KW-1185">Reference proteome</keyword>
<sequence>MGDIHRILDVLNTSTQRSVLATIIKVTGSAYRKEGTCMLLQEDGTQIGLLSGGCLEADLAVRVPDVIREGISRTIIYDMRAEDDLSWGQGTGCNGAIHVLLEPVGQHLQEHLLTLKNFLDQGIPVTMLKKLTTDSSVSDYIFCSEDDQFFGEWNGEPPFQIREFLSDAEQTGLHHGMHFFPDLSAFVYIQHFHPKPRLVVFGAGPDAKPLVSFAAQTGYSVTVADWRPALCEETFFPDADQILVGLPDETIRKLQLSERDSVVIMTHNFQRDREFLSLLLNRKLGYLGILGSRERTSRLFHGTDVPDWIHSPAGLAIGAEGPEEVALSILAEIIKTRREAVTGKVALQCRT</sequence>
<accession>A0ABV9PWW6</accession>
<evidence type="ECO:0000259" key="2">
    <source>
        <dbReference type="Pfam" id="PF13478"/>
    </source>
</evidence>
<dbReference type="PANTHER" id="PTHR30388:SF6">
    <property type="entry name" value="XANTHINE DEHYDROGENASE SUBUNIT A-RELATED"/>
    <property type="match status" value="1"/>
</dbReference>
<evidence type="ECO:0000313" key="3">
    <source>
        <dbReference type="EMBL" id="MFC4766736.1"/>
    </source>
</evidence>
<dbReference type="EMBL" id="JBHSHC010000029">
    <property type="protein sequence ID" value="MFC4766736.1"/>
    <property type="molecule type" value="Genomic_DNA"/>
</dbReference>
<dbReference type="Pfam" id="PF13478">
    <property type="entry name" value="XdhC_C"/>
    <property type="match status" value="1"/>
</dbReference>
<dbReference type="Proteomes" id="UP001596002">
    <property type="component" value="Unassembled WGS sequence"/>
</dbReference>
<dbReference type="InterPro" id="IPR052698">
    <property type="entry name" value="MoCofactor_Util/Proc"/>
</dbReference>
<comment type="caution">
    <text evidence="3">The sequence shown here is derived from an EMBL/GenBank/DDBJ whole genome shotgun (WGS) entry which is preliminary data.</text>
</comment>
<dbReference type="PANTHER" id="PTHR30388">
    <property type="entry name" value="ALDEHYDE OXIDOREDUCTASE MOLYBDENUM COFACTOR ASSEMBLY PROTEIN"/>
    <property type="match status" value="1"/>
</dbReference>
<dbReference type="InterPro" id="IPR027051">
    <property type="entry name" value="XdhC_Rossmann_dom"/>
</dbReference>
<gene>
    <name evidence="3" type="ORF">ACFO8Q_05030</name>
</gene>
<dbReference type="InterPro" id="IPR003777">
    <property type="entry name" value="XdhC_CoxI"/>
</dbReference>
<evidence type="ECO:0000259" key="1">
    <source>
        <dbReference type="Pfam" id="PF02625"/>
    </source>
</evidence>
<protein>
    <submittedName>
        <fullName evidence="3">XdhC family protein</fullName>
    </submittedName>
</protein>
<organism evidence="3 4">
    <name type="scientific">Effusibacillus consociatus</name>
    <dbReference type="NCBI Taxonomy" id="1117041"/>
    <lineage>
        <taxon>Bacteria</taxon>
        <taxon>Bacillati</taxon>
        <taxon>Bacillota</taxon>
        <taxon>Bacilli</taxon>
        <taxon>Bacillales</taxon>
        <taxon>Alicyclobacillaceae</taxon>
        <taxon>Effusibacillus</taxon>
    </lineage>
</organism>
<dbReference type="Gene3D" id="3.40.50.720">
    <property type="entry name" value="NAD(P)-binding Rossmann-like Domain"/>
    <property type="match status" value="1"/>
</dbReference>
<feature type="domain" description="XdhC Rossmann" evidence="2">
    <location>
        <begin position="198"/>
        <end position="333"/>
    </location>
</feature>
<reference evidence="4" key="1">
    <citation type="journal article" date="2019" name="Int. J. Syst. Evol. Microbiol.">
        <title>The Global Catalogue of Microorganisms (GCM) 10K type strain sequencing project: providing services to taxonomists for standard genome sequencing and annotation.</title>
        <authorList>
            <consortium name="The Broad Institute Genomics Platform"/>
            <consortium name="The Broad Institute Genome Sequencing Center for Infectious Disease"/>
            <person name="Wu L."/>
            <person name="Ma J."/>
        </authorList>
    </citation>
    <scope>NUCLEOTIDE SEQUENCE [LARGE SCALE GENOMIC DNA]</scope>
    <source>
        <strain evidence="4">WYCCWR 12678</strain>
    </source>
</reference>
<evidence type="ECO:0000313" key="4">
    <source>
        <dbReference type="Proteomes" id="UP001596002"/>
    </source>
</evidence>
<name>A0ABV9PWW6_9BACL</name>
<dbReference type="Pfam" id="PF02625">
    <property type="entry name" value="XdhC_CoxI"/>
    <property type="match status" value="1"/>
</dbReference>
<dbReference type="RefSeq" id="WP_380024631.1">
    <property type="nucleotide sequence ID" value="NZ_JBHSHC010000029.1"/>
</dbReference>
<feature type="domain" description="XdhC- CoxI" evidence="1">
    <location>
        <begin position="16"/>
        <end position="78"/>
    </location>
</feature>